<comment type="pathway">
    <text evidence="2">Cofactor biosynthesis; Fe-Mo cofactor biosynthesis.</text>
</comment>
<dbReference type="InterPro" id="IPR000385">
    <property type="entry name" value="MoaA_NifB_PqqE_Fe-S-bd_CS"/>
</dbReference>
<dbReference type="SFLD" id="SFLDS00029">
    <property type="entry name" value="Radical_SAM"/>
    <property type="match status" value="1"/>
</dbReference>
<evidence type="ECO:0000256" key="9">
    <source>
        <dbReference type="ARBA" id="ARBA00023231"/>
    </source>
</evidence>
<dbReference type="InterPro" id="IPR058240">
    <property type="entry name" value="rSAM_sf"/>
</dbReference>
<evidence type="ECO:0000256" key="1">
    <source>
        <dbReference type="ARBA" id="ARBA00001966"/>
    </source>
</evidence>
<keyword evidence="5" id="KW-0949">S-adenosyl-L-methionine</keyword>
<proteinExistence type="inferred from homology"/>
<evidence type="ECO:0000313" key="12">
    <source>
        <dbReference type="EMBL" id="MBN7772238.1"/>
    </source>
</evidence>
<keyword evidence="4" id="KW-0004">4Fe-4S</keyword>
<evidence type="ECO:0000256" key="3">
    <source>
        <dbReference type="ARBA" id="ARBA00006804"/>
    </source>
</evidence>
<dbReference type="GO" id="GO:0051539">
    <property type="term" value="F:4 iron, 4 sulfur cluster binding"/>
    <property type="evidence" value="ECO:0007669"/>
    <property type="project" value="UniProtKB-KW"/>
</dbReference>
<organism evidence="12 13">
    <name type="scientific">Clostridium aminobutyricum</name>
    <dbReference type="NCBI Taxonomy" id="33953"/>
    <lineage>
        <taxon>Bacteria</taxon>
        <taxon>Bacillati</taxon>
        <taxon>Bacillota</taxon>
        <taxon>Clostridia</taxon>
        <taxon>Eubacteriales</taxon>
        <taxon>Clostridiaceae</taxon>
        <taxon>Clostridium</taxon>
    </lineage>
</organism>
<dbReference type="Pfam" id="PF04055">
    <property type="entry name" value="Radical_SAM"/>
    <property type="match status" value="1"/>
</dbReference>
<evidence type="ECO:0000256" key="10">
    <source>
        <dbReference type="ARBA" id="ARBA00023239"/>
    </source>
</evidence>
<dbReference type="EMBL" id="JAFJZZ010000001">
    <property type="protein sequence ID" value="MBN7772238.1"/>
    <property type="molecule type" value="Genomic_DNA"/>
</dbReference>
<dbReference type="InterPro" id="IPR007197">
    <property type="entry name" value="rSAM"/>
</dbReference>
<dbReference type="GO" id="GO:0016829">
    <property type="term" value="F:lyase activity"/>
    <property type="evidence" value="ECO:0007669"/>
    <property type="project" value="UniProtKB-KW"/>
</dbReference>
<evidence type="ECO:0000256" key="4">
    <source>
        <dbReference type="ARBA" id="ARBA00022485"/>
    </source>
</evidence>
<dbReference type="PROSITE" id="PS01305">
    <property type="entry name" value="MOAA_NIFB_PQQE"/>
    <property type="match status" value="1"/>
</dbReference>
<dbReference type="PANTHER" id="PTHR43787">
    <property type="entry name" value="FEMO COFACTOR BIOSYNTHESIS PROTEIN NIFB-RELATED"/>
    <property type="match status" value="1"/>
</dbReference>
<reference evidence="12" key="1">
    <citation type="submission" date="2021-02" db="EMBL/GenBank/DDBJ databases">
        <title>Abyssanaerobacter marinus gen.nov., sp., nov, anaerobic bacterium isolated from the Onnuri vent field of Indian Ocean and suggestion of Mogibacteriaceae fam. nov., and proposal of reclassification of ambiguous this family's genus member.</title>
        <authorList>
            <person name="Kim Y.J."/>
            <person name="Yang J.-A."/>
        </authorList>
    </citation>
    <scope>NUCLEOTIDE SEQUENCE</scope>
    <source>
        <strain evidence="12">DSM 2634</strain>
    </source>
</reference>
<keyword evidence="13" id="KW-1185">Reference proteome</keyword>
<evidence type="ECO:0000256" key="2">
    <source>
        <dbReference type="ARBA" id="ARBA00005155"/>
    </source>
</evidence>
<sequence length="299" mass="32313">MGALENIHKENTDFSHLAKIHPCLGGEAHATFGRIHLPVSPTCNIQCKFCKRDCNSDEERPGVANGILAPEDAVETVRKALELCPQITVVGIAGPGDTLATPYALETFRLVNEAYPNLVKCLSTNGLLLARYAQDLYDAGVRTVTVTVNAVESDILSQINSSVVLDGQVYCGKEAAVKLIAAQLEGIRLASKLGMVVKVNSVLIPGINEDHIGLIAKTVKEAGASLYNIIPLIPQHKLSHIPAPTCEQLNQARETAETQLEVFRHCKHCRADACGIPGQLDLSYKLYGTLKRLETFSHG</sequence>
<dbReference type="InterPro" id="IPR013785">
    <property type="entry name" value="Aldolase_TIM"/>
</dbReference>
<keyword evidence="9" id="KW-0535">Nitrogen fixation</keyword>
<dbReference type="RefSeq" id="WP_206581056.1">
    <property type="nucleotide sequence ID" value="NZ_JAFJZZ010000001.1"/>
</dbReference>
<name>A0A939D7G9_CLOAM</name>
<evidence type="ECO:0000256" key="7">
    <source>
        <dbReference type="ARBA" id="ARBA00023004"/>
    </source>
</evidence>
<dbReference type="AlphaFoldDB" id="A0A939D7G9"/>
<evidence type="ECO:0000313" key="13">
    <source>
        <dbReference type="Proteomes" id="UP000664545"/>
    </source>
</evidence>
<dbReference type="CDD" id="cd01335">
    <property type="entry name" value="Radical_SAM"/>
    <property type="match status" value="1"/>
</dbReference>
<evidence type="ECO:0000256" key="6">
    <source>
        <dbReference type="ARBA" id="ARBA00022723"/>
    </source>
</evidence>
<dbReference type="Gene3D" id="3.20.20.70">
    <property type="entry name" value="Aldolase class I"/>
    <property type="match status" value="1"/>
</dbReference>
<dbReference type="GO" id="GO:0046872">
    <property type="term" value="F:metal ion binding"/>
    <property type="evidence" value="ECO:0007669"/>
    <property type="project" value="UniProtKB-KW"/>
</dbReference>
<evidence type="ECO:0000256" key="5">
    <source>
        <dbReference type="ARBA" id="ARBA00022691"/>
    </source>
</evidence>
<evidence type="ECO:0000256" key="8">
    <source>
        <dbReference type="ARBA" id="ARBA00023014"/>
    </source>
</evidence>
<keyword evidence="10" id="KW-0456">Lyase</keyword>
<comment type="cofactor">
    <cofactor evidence="1">
        <name>[4Fe-4S] cluster</name>
        <dbReference type="ChEBI" id="CHEBI:49883"/>
    </cofactor>
</comment>
<feature type="domain" description="Radical SAM core" evidence="11">
    <location>
        <begin position="29"/>
        <end position="265"/>
    </location>
</feature>
<dbReference type="PROSITE" id="PS51918">
    <property type="entry name" value="RADICAL_SAM"/>
    <property type="match status" value="1"/>
</dbReference>
<gene>
    <name evidence="12" type="ORF">JYB65_02575</name>
</gene>
<dbReference type="Proteomes" id="UP000664545">
    <property type="component" value="Unassembled WGS sequence"/>
</dbReference>
<comment type="similarity">
    <text evidence="3">Belongs to the radical SAM superfamily. NifB family.</text>
</comment>
<protein>
    <submittedName>
        <fullName evidence="12">Radical SAM protein</fullName>
    </submittedName>
</protein>
<keyword evidence="8" id="KW-0411">Iron-sulfur</keyword>
<keyword evidence="7" id="KW-0408">Iron</keyword>
<dbReference type="PANTHER" id="PTHR43787:SF13">
    <property type="entry name" value="FEMO COFACTOR BIOSYNTHESIS PROTEIN NIFB"/>
    <property type="match status" value="1"/>
</dbReference>
<dbReference type="SUPFAM" id="SSF102114">
    <property type="entry name" value="Radical SAM enzymes"/>
    <property type="match status" value="1"/>
</dbReference>
<evidence type="ECO:0000259" key="11">
    <source>
        <dbReference type="PROSITE" id="PS51918"/>
    </source>
</evidence>
<dbReference type="SFLD" id="SFLDG01067">
    <property type="entry name" value="SPASM/twitch_domain_containing"/>
    <property type="match status" value="1"/>
</dbReference>
<accession>A0A939D7G9</accession>
<keyword evidence="6" id="KW-0479">Metal-binding</keyword>
<comment type="caution">
    <text evidence="12">The sequence shown here is derived from an EMBL/GenBank/DDBJ whole genome shotgun (WGS) entry which is preliminary data.</text>
</comment>